<dbReference type="Gene3D" id="3.30.565.10">
    <property type="entry name" value="Histidine kinase-like ATPase, C-terminal domain"/>
    <property type="match status" value="1"/>
</dbReference>
<keyword evidence="3" id="KW-1185">Reference proteome</keyword>
<dbReference type="CDD" id="cd16934">
    <property type="entry name" value="HATPase_RsbT-like"/>
    <property type="match status" value="1"/>
</dbReference>
<dbReference type="SMART" id="SM00387">
    <property type="entry name" value="HATPase_c"/>
    <property type="match status" value="1"/>
</dbReference>
<accession>A0A1E7WF24</accession>
<name>A0A1E7WF24_9BURK</name>
<evidence type="ECO:0000313" key="2">
    <source>
        <dbReference type="EMBL" id="OEZ96897.1"/>
    </source>
</evidence>
<gene>
    <name evidence="2" type="primary">rsbT_1</name>
    <name evidence="2" type="ORF">DUPY_37820</name>
</gene>
<dbReference type="OrthoDB" id="5769716at2"/>
<dbReference type="Pfam" id="PF02518">
    <property type="entry name" value="HATPase_c"/>
    <property type="match status" value="1"/>
</dbReference>
<feature type="domain" description="Histidine kinase/HSP90-like ATPase" evidence="1">
    <location>
        <begin position="57"/>
        <end position="156"/>
    </location>
</feature>
<evidence type="ECO:0000313" key="3">
    <source>
        <dbReference type="Proteomes" id="UP000175989"/>
    </source>
</evidence>
<proteinExistence type="predicted"/>
<dbReference type="EMBL" id="LROM01000104">
    <property type="protein sequence ID" value="OEZ96897.1"/>
    <property type="molecule type" value="Genomic_DNA"/>
</dbReference>
<dbReference type="InterPro" id="IPR036890">
    <property type="entry name" value="HATPase_C_sf"/>
</dbReference>
<keyword evidence="2" id="KW-0418">Kinase</keyword>
<reference evidence="3" key="1">
    <citation type="journal article" date="2016" name="Front. Microbiol.">
        <title>Molecular Keys to the Janthinobacterium and Duganella spp. Interaction with the Plant Pathogen Fusarium graminearum.</title>
        <authorList>
            <person name="Haack F.S."/>
            <person name="Poehlein A."/>
            <person name="Kroger C."/>
            <person name="Voigt C.A."/>
            <person name="Piepenbring M."/>
            <person name="Bode H.B."/>
            <person name="Daniel R."/>
            <person name="Schafer W."/>
            <person name="Streit W.R."/>
        </authorList>
    </citation>
    <scope>NUCLEOTIDE SEQUENCE [LARGE SCALE GENOMIC DNA]</scope>
    <source>
        <strain evidence="3">T54</strain>
    </source>
</reference>
<sequence>MNAPGADDAVRFASPLLTEPGARVSSTITLPVRTDEHVVGVRKLVREQALDLKLSLVDQTKLVTAASELARNTIKYGGGGMVQAQRIDSGLRQGLRLVFADDGPGIADIPQALRDGFTSGGGMGLGLGGAKRLVDEFDIDSRSGEGTAVAIVKWKK</sequence>
<dbReference type="SUPFAM" id="SSF55874">
    <property type="entry name" value="ATPase domain of HSP90 chaperone/DNA topoisomerase II/histidine kinase"/>
    <property type="match status" value="1"/>
</dbReference>
<dbReference type="RefSeq" id="WP_084640798.1">
    <property type="nucleotide sequence ID" value="NZ_LROM01000104.1"/>
</dbReference>
<dbReference type="AlphaFoldDB" id="A0A1E7WF24"/>
<dbReference type="EC" id="2.7.11.1" evidence="2"/>
<dbReference type="InterPro" id="IPR003594">
    <property type="entry name" value="HATPase_dom"/>
</dbReference>
<comment type="caution">
    <text evidence="2">The sequence shown here is derived from an EMBL/GenBank/DDBJ whole genome shotgun (WGS) entry which is preliminary data.</text>
</comment>
<dbReference type="GO" id="GO:0004674">
    <property type="term" value="F:protein serine/threonine kinase activity"/>
    <property type="evidence" value="ECO:0007669"/>
    <property type="project" value="UniProtKB-EC"/>
</dbReference>
<organism evidence="2 3">
    <name type="scientific">Duganella phyllosphaerae</name>
    <dbReference type="NCBI Taxonomy" id="762836"/>
    <lineage>
        <taxon>Bacteria</taxon>
        <taxon>Pseudomonadati</taxon>
        <taxon>Pseudomonadota</taxon>
        <taxon>Betaproteobacteria</taxon>
        <taxon>Burkholderiales</taxon>
        <taxon>Oxalobacteraceae</taxon>
        <taxon>Telluria group</taxon>
        <taxon>Duganella</taxon>
    </lineage>
</organism>
<evidence type="ECO:0000259" key="1">
    <source>
        <dbReference type="SMART" id="SM00387"/>
    </source>
</evidence>
<dbReference type="PATRIC" id="fig|762836.4.peg.3902"/>
<protein>
    <submittedName>
        <fullName evidence="2">Serine/threonine-protein kinase RsbT</fullName>
        <ecNumber evidence="2">2.7.11.1</ecNumber>
    </submittedName>
</protein>
<keyword evidence="2" id="KW-0808">Transferase</keyword>
<dbReference type="Proteomes" id="UP000175989">
    <property type="component" value="Unassembled WGS sequence"/>
</dbReference>